<reference evidence="7 8" key="1">
    <citation type="submission" date="2018-06" db="EMBL/GenBank/DDBJ databases">
        <title>Whole genome sequencing of a novel hydrocarbon degrading bacterial strain, PW21 isolated from oil contaminated produced water sample.</title>
        <authorList>
            <person name="Nagkirti P."/>
            <person name="Shaikh A."/>
            <person name="Gowdaman V."/>
            <person name="Engineer A.E."/>
            <person name="Dagar S."/>
            <person name="Dhakephalkar P.K."/>
        </authorList>
    </citation>
    <scope>NUCLEOTIDE SEQUENCE [LARGE SCALE GENOMIC DNA]</scope>
    <source>
        <strain evidence="7 8">PW21</strain>
    </source>
</reference>
<evidence type="ECO:0000313" key="7">
    <source>
        <dbReference type="EMBL" id="PZR54317.1"/>
    </source>
</evidence>
<gene>
    <name evidence="7" type="ORF">DNL40_05285</name>
</gene>
<feature type="region of interest" description="Disordered" evidence="4">
    <location>
        <begin position="311"/>
        <end position="343"/>
    </location>
</feature>
<evidence type="ECO:0000256" key="2">
    <source>
        <dbReference type="ARBA" id="ARBA00022840"/>
    </source>
</evidence>
<feature type="compositionally biased region" description="Pro residues" evidence="4">
    <location>
        <begin position="1017"/>
        <end position="1027"/>
    </location>
</feature>
<feature type="region of interest" description="Disordered" evidence="4">
    <location>
        <begin position="978"/>
        <end position="997"/>
    </location>
</feature>
<dbReference type="SMART" id="SM00382">
    <property type="entry name" value="AAA"/>
    <property type="match status" value="3"/>
</dbReference>
<feature type="region of interest" description="Disordered" evidence="4">
    <location>
        <begin position="913"/>
        <end position="963"/>
    </location>
</feature>
<keyword evidence="2 3" id="KW-0067">ATP-binding</keyword>
<dbReference type="InterPro" id="IPR027417">
    <property type="entry name" value="P-loop_NTPase"/>
</dbReference>
<feature type="transmembrane region" description="Helical" evidence="5">
    <location>
        <begin position="282"/>
        <end position="302"/>
    </location>
</feature>
<dbReference type="PANTHER" id="PTHR22683">
    <property type="entry name" value="SPORULATION PROTEIN RELATED"/>
    <property type="match status" value="1"/>
</dbReference>
<dbReference type="PROSITE" id="PS50901">
    <property type="entry name" value="FTSK"/>
    <property type="match status" value="1"/>
</dbReference>
<feature type="region of interest" description="Disordered" evidence="4">
    <location>
        <begin position="552"/>
        <end position="586"/>
    </location>
</feature>
<feature type="compositionally biased region" description="Low complexity" evidence="4">
    <location>
        <begin position="484"/>
        <end position="493"/>
    </location>
</feature>
<feature type="compositionally biased region" description="Low complexity" evidence="4">
    <location>
        <begin position="554"/>
        <end position="571"/>
    </location>
</feature>
<feature type="region of interest" description="Disordered" evidence="4">
    <location>
        <begin position="1007"/>
        <end position="1031"/>
    </location>
</feature>
<dbReference type="Proteomes" id="UP000248783">
    <property type="component" value="Unassembled WGS sequence"/>
</dbReference>
<feature type="transmembrane region" description="Helical" evidence="5">
    <location>
        <begin position="256"/>
        <end position="276"/>
    </location>
</feature>
<keyword evidence="5" id="KW-1133">Transmembrane helix</keyword>
<keyword evidence="5" id="KW-0472">Membrane</keyword>
<dbReference type="SUPFAM" id="SSF52540">
    <property type="entry name" value="P-loop containing nucleoside triphosphate hydrolases"/>
    <property type="match status" value="3"/>
</dbReference>
<dbReference type="GO" id="GO:0003677">
    <property type="term" value="F:DNA binding"/>
    <property type="evidence" value="ECO:0007669"/>
    <property type="project" value="InterPro"/>
</dbReference>
<dbReference type="InterPro" id="IPR002543">
    <property type="entry name" value="FtsK_dom"/>
</dbReference>
<evidence type="ECO:0000313" key="8">
    <source>
        <dbReference type="Proteomes" id="UP000248783"/>
    </source>
</evidence>
<dbReference type="PANTHER" id="PTHR22683:SF1">
    <property type="entry name" value="TYPE VII SECRETION SYSTEM PROTEIN ESSC"/>
    <property type="match status" value="1"/>
</dbReference>
<feature type="region of interest" description="Disordered" evidence="4">
    <location>
        <begin position="468"/>
        <end position="493"/>
    </location>
</feature>
<protein>
    <recommendedName>
        <fullName evidence="6">FtsK domain-containing protein</fullName>
    </recommendedName>
</protein>
<evidence type="ECO:0000259" key="6">
    <source>
        <dbReference type="PROSITE" id="PS50901"/>
    </source>
</evidence>
<dbReference type="GO" id="GO:0005524">
    <property type="term" value="F:ATP binding"/>
    <property type="evidence" value="ECO:0007669"/>
    <property type="project" value="UniProtKB-UniRule"/>
</dbReference>
<evidence type="ECO:0000256" key="3">
    <source>
        <dbReference type="PROSITE-ProRule" id="PRU00289"/>
    </source>
</evidence>
<evidence type="ECO:0000256" key="5">
    <source>
        <dbReference type="SAM" id="Phobius"/>
    </source>
</evidence>
<comment type="caution">
    <text evidence="7">The sequence shown here is derived from an EMBL/GenBank/DDBJ whole genome shotgun (WGS) entry which is preliminary data.</text>
</comment>
<feature type="binding site" evidence="3">
    <location>
        <begin position="689"/>
        <end position="696"/>
    </location>
    <ligand>
        <name>ATP</name>
        <dbReference type="ChEBI" id="CHEBI:30616"/>
    </ligand>
</feature>
<keyword evidence="5" id="KW-0812">Transmembrane</keyword>
<name>A0A2W5WSI3_9MICO</name>
<sequence>MRMHELLIGDAYAAGSRETGGVRVTVHPGEDVLLPAGSTVADVRGPLADLLRRPELRHAPLTADGVPLAPGSVVGERPLLPGATLAVGPSRPAAASRWSDDAAPGAPWMVARVAGLDAGELAGLAPGVPLPVPGGLEVRLSARGAVTVRRSTPRVRTARWRPAGPPPPDPRAGTSWPGLLVRAQHATVRPRLSRRTPWGRERRRTVGRAWRRWRPEEVLHDGGGAAYALRRSGDLGALLAPAPGARHASTGSGTPGVATMLATALLPVLGSVGLAVALRQPVFALFALVGLLAVAPQLVAAVRRRAAARAGAGGVGAHGDRPTPGSPTAGADGAVADSTTARGGGPARVAWTVLAAHQAPAGTWRRALAARAPGPFAGAAAVTGLSGGPGAGGLSDSATDAGATDDSAVNDLLGDGLLADGALAVRGPERAAAAVARAVVAGLAVGGAAVRVRGQRRDTWAWCRWLPDRRPHGDRTAGGPTSDGPAGARPAGATAPGRLVLVVDDGDAVDLHAAHEAHRAGGTVVLLLPAGVPVPPWCRAVLDVADDAPGIGTGTSTGTSTSSGSRAAGAGVPHVRRSTPGGSTSHEALVGVSVAWAERLARRLAGLHGLGRDVALLLGPAPHPALAAQRAPEGADPADPRLPAMVPLAGLLQSGQAAGRWAVPLGVDARGRTVSFDLVEDGPHLLVAGTTGAGKSELLQSLVLGLALSVPPRDLALALVDFKGGASFGACAGLPHVVGQVTDLDVALASRALDGLRAELRRREHVLAAHGASDLAALPAGTLPRLVVVVDEFRALADDLPELLPGLLRVAAQGRSLGVHLVLATQRPAGAVGPDVRANVSARIALRVVDAADSHDVLDSAVAAHVPVGVPGRAVLRVGASAPVALQCAHAGTPAATGGPGVRRAPAWAEVAGATPREPGPGGGAGGGGAGAGGAVGGVQHDAAARPEGVRREADTGPGHPDDQDVVAALVAQARADAEAAGHAPWPAPWLPPLPDVVTDAELGDLAPAPRADGLAPAPPHPAPAPAPAREGALPLALGDLPAEQARTLVAWHPADGHLAVLGRARSGRTTTLRRLAHAALARGWHVHVLAPPPALESFEPLRGHPGLGTLAGPHDPRRATRLLRLLQHPGAAGAGRPPVLVLVDGVEDLRGALATPTHDPLAAALGAGTVTFALSADTAAVGGLASRVGPRLVLLSPDAHGDVMLGAPSALAGRGRVPGRAAWAGQGDPVECQVAMPGSPAPRARTEAHAAPAVTAVPALAATAHAGGTSAAAVPGDETAAGGSGAAPARVLPLPRHVDAGELPAHDAEGRPVVGVGGDAAAPVALGVGAGALVAGPRGSGRTTTLRLLLHRLPAVAAVVARDRALLAEATEAGATAIPPTPDGLRQLLALLEEGWRDSGEPPLVLVDDADVVSQACPLECERLGELAAAGTVAVVAASTTLSAGIAHRGLLAHLRSTRTGIVLAPAERGSDEVLGTPLDDATEVGVQLPGRGALVGDGVAQAVQVALQRARVSPRSSLPPRVA</sequence>
<evidence type="ECO:0000256" key="1">
    <source>
        <dbReference type="ARBA" id="ARBA00022741"/>
    </source>
</evidence>
<dbReference type="CDD" id="cd01127">
    <property type="entry name" value="TrwB_TraG_TraD_VirD4"/>
    <property type="match status" value="1"/>
</dbReference>
<dbReference type="InterPro" id="IPR050206">
    <property type="entry name" value="FtsK/SpoIIIE/SftA"/>
</dbReference>
<dbReference type="Gene3D" id="3.40.50.300">
    <property type="entry name" value="P-loop containing nucleotide triphosphate hydrolases"/>
    <property type="match status" value="3"/>
</dbReference>
<feature type="domain" description="FtsK" evidence="6">
    <location>
        <begin position="671"/>
        <end position="855"/>
    </location>
</feature>
<feature type="compositionally biased region" description="Basic and acidic residues" evidence="4">
    <location>
        <begin position="943"/>
        <end position="963"/>
    </location>
</feature>
<proteinExistence type="predicted"/>
<feature type="compositionally biased region" description="Gly residues" evidence="4">
    <location>
        <begin position="920"/>
        <end position="937"/>
    </location>
</feature>
<feature type="compositionally biased region" description="Pro residues" evidence="4">
    <location>
        <begin position="986"/>
        <end position="995"/>
    </location>
</feature>
<evidence type="ECO:0000256" key="4">
    <source>
        <dbReference type="SAM" id="MobiDB-lite"/>
    </source>
</evidence>
<dbReference type="Pfam" id="PF01580">
    <property type="entry name" value="FtsK_SpoIIIE"/>
    <property type="match status" value="1"/>
</dbReference>
<dbReference type="EMBL" id="QKWH01000002">
    <property type="protein sequence ID" value="PZR54317.1"/>
    <property type="molecule type" value="Genomic_DNA"/>
</dbReference>
<keyword evidence="1 3" id="KW-0547">Nucleotide-binding</keyword>
<dbReference type="InterPro" id="IPR003593">
    <property type="entry name" value="AAA+_ATPase"/>
</dbReference>
<keyword evidence="8" id="KW-1185">Reference proteome</keyword>
<feature type="region of interest" description="Disordered" evidence="4">
    <location>
        <begin position="150"/>
        <end position="175"/>
    </location>
</feature>
<organism evidence="7 8">
    <name type="scientific">Xylanimonas oleitrophica</name>
    <dbReference type="NCBI Taxonomy" id="2607479"/>
    <lineage>
        <taxon>Bacteria</taxon>
        <taxon>Bacillati</taxon>
        <taxon>Actinomycetota</taxon>
        <taxon>Actinomycetes</taxon>
        <taxon>Micrococcales</taxon>
        <taxon>Promicromonosporaceae</taxon>
        <taxon>Xylanimonas</taxon>
    </lineage>
</organism>
<accession>A0A2W5WSI3</accession>